<keyword evidence="4 9" id="KW-0808">Transferase</keyword>
<name>A0A4Y7QHB3_9AGAM</name>
<dbReference type="GO" id="GO:0005739">
    <property type="term" value="C:mitochondrion"/>
    <property type="evidence" value="ECO:0007669"/>
    <property type="project" value="TreeGrafter"/>
</dbReference>
<feature type="domain" description="Ribosomal RNA methyltransferase FtsJ" evidence="8">
    <location>
        <begin position="37"/>
        <end position="90"/>
    </location>
</feature>
<protein>
    <recommendedName>
        <fullName evidence="6">rRNA methyltransferase 2, mitochondrial</fullName>
    </recommendedName>
</protein>
<dbReference type="PIRSF" id="PIRSF005461">
    <property type="entry name" value="23S_rRNA_mtase"/>
    <property type="match status" value="1"/>
</dbReference>
<dbReference type="STRING" id="50990.A0A4Y7QHB3"/>
<evidence type="ECO:0000256" key="7">
    <source>
        <dbReference type="PIRSR" id="PIRSR005461-1"/>
    </source>
</evidence>
<keyword evidence="3 9" id="KW-0489">Methyltransferase</keyword>
<keyword evidence="2" id="KW-0698">rRNA processing</keyword>
<evidence type="ECO:0000256" key="1">
    <source>
        <dbReference type="ARBA" id="ARBA00009258"/>
    </source>
</evidence>
<dbReference type="Proteomes" id="UP000294933">
    <property type="component" value="Unassembled WGS sequence"/>
</dbReference>
<evidence type="ECO:0000256" key="4">
    <source>
        <dbReference type="ARBA" id="ARBA00022679"/>
    </source>
</evidence>
<dbReference type="PANTHER" id="PTHR10920:SF18">
    <property type="entry name" value="RRNA METHYLTRANSFERASE 2, MITOCHONDRIAL"/>
    <property type="match status" value="1"/>
</dbReference>
<evidence type="ECO:0000256" key="2">
    <source>
        <dbReference type="ARBA" id="ARBA00022552"/>
    </source>
</evidence>
<evidence type="ECO:0000313" key="9">
    <source>
        <dbReference type="EMBL" id="TDL26598.1"/>
    </source>
</evidence>
<evidence type="ECO:0000256" key="6">
    <source>
        <dbReference type="ARBA" id="ARBA00041184"/>
    </source>
</evidence>
<dbReference type="OrthoDB" id="20105at2759"/>
<evidence type="ECO:0000313" key="10">
    <source>
        <dbReference type="Proteomes" id="UP000294933"/>
    </source>
</evidence>
<evidence type="ECO:0000259" key="8">
    <source>
        <dbReference type="Pfam" id="PF01728"/>
    </source>
</evidence>
<keyword evidence="5 7" id="KW-0949">S-adenosyl-L-methionine</keyword>
<dbReference type="InterPro" id="IPR029063">
    <property type="entry name" value="SAM-dependent_MTases_sf"/>
</dbReference>
<organism evidence="9 10">
    <name type="scientific">Rickenella mellea</name>
    <dbReference type="NCBI Taxonomy" id="50990"/>
    <lineage>
        <taxon>Eukaryota</taxon>
        <taxon>Fungi</taxon>
        <taxon>Dikarya</taxon>
        <taxon>Basidiomycota</taxon>
        <taxon>Agaricomycotina</taxon>
        <taxon>Agaricomycetes</taxon>
        <taxon>Hymenochaetales</taxon>
        <taxon>Rickenellaceae</taxon>
        <taxon>Rickenella</taxon>
    </lineage>
</organism>
<feature type="domain" description="Ribosomal RNA methyltransferase FtsJ" evidence="8">
    <location>
        <begin position="155"/>
        <end position="296"/>
    </location>
</feature>
<evidence type="ECO:0000256" key="5">
    <source>
        <dbReference type="ARBA" id="ARBA00022691"/>
    </source>
</evidence>
<dbReference type="HAMAP" id="MF_01547">
    <property type="entry name" value="RNA_methyltr_E"/>
    <property type="match status" value="1"/>
</dbReference>
<dbReference type="EMBL" id="ML170161">
    <property type="protein sequence ID" value="TDL26598.1"/>
    <property type="molecule type" value="Genomic_DNA"/>
</dbReference>
<dbReference type="AlphaFoldDB" id="A0A4Y7QHB3"/>
<feature type="active site" description="Proton acceptor" evidence="7">
    <location>
        <position position="253"/>
    </location>
</feature>
<dbReference type="Gene3D" id="3.40.50.150">
    <property type="entry name" value="Vaccinia Virus protein VP39"/>
    <property type="match status" value="1"/>
</dbReference>
<dbReference type="GO" id="GO:0008650">
    <property type="term" value="F:rRNA (uridine-2'-O-)-methyltransferase activity"/>
    <property type="evidence" value="ECO:0007669"/>
    <property type="project" value="TreeGrafter"/>
</dbReference>
<evidence type="ECO:0000256" key="3">
    <source>
        <dbReference type="ARBA" id="ARBA00022603"/>
    </source>
</evidence>
<reference evidence="9 10" key="1">
    <citation type="submission" date="2018-06" db="EMBL/GenBank/DDBJ databases">
        <title>A transcriptomic atlas of mushroom development highlights an independent origin of complex multicellularity.</title>
        <authorList>
            <consortium name="DOE Joint Genome Institute"/>
            <person name="Krizsan K."/>
            <person name="Almasi E."/>
            <person name="Merenyi Z."/>
            <person name="Sahu N."/>
            <person name="Viragh M."/>
            <person name="Koszo T."/>
            <person name="Mondo S."/>
            <person name="Kiss B."/>
            <person name="Balint B."/>
            <person name="Kues U."/>
            <person name="Barry K."/>
            <person name="Hegedus J.C."/>
            <person name="Henrissat B."/>
            <person name="Johnson J."/>
            <person name="Lipzen A."/>
            <person name="Ohm R."/>
            <person name="Nagy I."/>
            <person name="Pangilinan J."/>
            <person name="Yan J."/>
            <person name="Xiong Y."/>
            <person name="Grigoriev I.V."/>
            <person name="Hibbett D.S."/>
            <person name="Nagy L.G."/>
        </authorList>
    </citation>
    <scope>NUCLEOTIDE SEQUENCE [LARGE SCALE GENOMIC DNA]</scope>
    <source>
        <strain evidence="9 10">SZMC22713</strain>
    </source>
</reference>
<gene>
    <name evidence="9" type="ORF">BD410DRAFT_715912</name>
</gene>
<dbReference type="PANTHER" id="PTHR10920">
    <property type="entry name" value="RIBOSOMAL RNA METHYLTRANSFERASE"/>
    <property type="match status" value="1"/>
</dbReference>
<dbReference type="SUPFAM" id="SSF53335">
    <property type="entry name" value="S-adenosyl-L-methionine-dependent methyltransferases"/>
    <property type="match status" value="1"/>
</dbReference>
<proteinExistence type="inferred from homology"/>
<sequence>MRWTPFRLKHSGSTKNWLARQFKDPFVRKRFEDPAHYRSRAAYKLLDIDSMYKILDKPDVRAVVDLGAAPGSWSQVAAAKVGTLGLSAGPERAAIDQVRVEKRVLRGEDFGLREDAKSAKAGKEAVTWSGGDIYDFDVDNDAAAADVQTNAGRDRGGKVVIALDRLRIPPIRGVYTLQMDFLGPDAAPTIASLLPDGKADVILSDMAANASGFYVRDSAMSLEICEAVYQFTERHLRTAREVGRDRAGVLVLKHFVHPVLTDFRKTFLEPNFRNVFFVKPEASRKDSTEAYWVCLGWKGVN</sequence>
<keyword evidence="10" id="KW-1185">Reference proteome</keyword>
<comment type="similarity">
    <text evidence="1">Belongs to the class I-like SAM-binding methyltransferase superfamily. RNA methyltransferase RlmE family.</text>
</comment>
<dbReference type="VEuPathDB" id="FungiDB:BD410DRAFT_715912"/>
<dbReference type="InterPro" id="IPR002877">
    <property type="entry name" value="RNA_MeTrfase_FtsJ_dom"/>
</dbReference>
<accession>A0A4Y7QHB3</accession>
<dbReference type="InterPro" id="IPR050082">
    <property type="entry name" value="RNA_methyltr_RlmE"/>
</dbReference>
<dbReference type="Pfam" id="PF01728">
    <property type="entry name" value="FtsJ"/>
    <property type="match status" value="2"/>
</dbReference>
<dbReference type="InterPro" id="IPR015507">
    <property type="entry name" value="rRNA-MeTfrase_E"/>
</dbReference>